<dbReference type="Pfam" id="PF00528">
    <property type="entry name" value="BPD_transp_1"/>
    <property type="match status" value="1"/>
</dbReference>
<evidence type="ECO:0000256" key="8">
    <source>
        <dbReference type="SAM" id="SignalP"/>
    </source>
</evidence>
<evidence type="ECO:0000256" key="4">
    <source>
        <dbReference type="ARBA" id="ARBA00022692"/>
    </source>
</evidence>
<dbReference type="PANTHER" id="PTHR43386:SF25">
    <property type="entry name" value="PEPTIDE ABC TRANSPORTER PERMEASE PROTEIN"/>
    <property type="match status" value="1"/>
</dbReference>
<feature type="signal peptide" evidence="8">
    <location>
        <begin position="1"/>
        <end position="21"/>
    </location>
</feature>
<dbReference type="InterPro" id="IPR050366">
    <property type="entry name" value="BP-dependent_transpt_permease"/>
</dbReference>
<evidence type="ECO:0000313" key="11">
    <source>
        <dbReference type="Proteomes" id="UP000568380"/>
    </source>
</evidence>
<dbReference type="AlphaFoldDB" id="A0A7W8AAU4"/>
<dbReference type="Gene3D" id="1.10.3720.10">
    <property type="entry name" value="MetI-like"/>
    <property type="match status" value="1"/>
</dbReference>
<evidence type="ECO:0000256" key="5">
    <source>
        <dbReference type="ARBA" id="ARBA00022989"/>
    </source>
</evidence>
<keyword evidence="11" id="KW-1185">Reference proteome</keyword>
<keyword evidence="2 7" id="KW-0813">Transport</keyword>
<feature type="domain" description="ABC transmembrane type-1" evidence="9">
    <location>
        <begin position="67"/>
        <end position="256"/>
    </location>
</feature>
<dbReference type="CDD" id="cd06261">
    <property type="entry name" value="TM_PBP2"/>
    <property type="match status" value="1"/>
</dbReference>
<evidence type="ECO:0000256" key="6">
    <source>
        <dbReference type="ARBA" id="ARBA00023136"/>
    </source>
</evidence>
<comment type="caution">
    <text evidence="10">The sequence shown here is derived from an EMBL/GenBank/DDBJ whole genome shotgun (WGS) entry which is preliminary data.</text>
</comment>
<reference evidence="10 11" key="1">
    <citation type="submission" date="2020-08" db="EMBL/GenBank/DDBJ databases">
        <title>Genomic Encyclopedia of Type Strains, Phase IV (KMG-IV): sequencing the most valuable type-strain genomes for metagenomic binning, comparative biology and taxonomic classification.</title>
        <authorList>
            <person name="Goeker M."/>
        </authorList>
    </citation>
    <scope>NUCLEOTIDE SEQUENCE [LARGE SCALE GENOMIC DNA]</scope>
    <source>
        <strain evidence="10 11">DSM 45385</strain>
    </source>
</reference>
<protein>
    <submittedName>
        <fullName evidence="10">Peptide/nickel transport system permease protein</fullName>
    </submittedName>
</protein>
<keyword evidence="8" id="KW-0732">Signal</keyword>
<evidence type="ECO:0000313" key="10">
    <source>
        <dbReference type="EMBL" id="MBB5081830.1"/>
    </source>
</evidence>
<dbReference type="GO" id="GO:0005886">
    <property type="term" value="C:plasma membrane"/>
    <property type="evidence" value="ECO:0007669"/>
    <property type="project" value="UniProtKB-SubCell"/>
</dbReference>
<evidence type="ECO:0000256" key="3">
    <source>
        <dbReference type="ARBA" id="ARBA00022475"/>
    </source>
</evidence>
<organism evidence="10 11">
    <name type="scientific">Nonomuraea endophytica</name>
    <dbReference type="NCBI Taxonomy" id="714136"/>
    <lineage>
        <taxon>Bacteria</taxon>
        <taxon>Bacillati</taxon>
        <taxon>Actinomycetota</taxon>
        <taxon>Actinomycetes</taxon>
        <taxon>Streptosporangiales</taxon>
        <taxon>Streptosporangiaceae</taxon>
        <taxon>Nonomuraea</taxon>
    </lineage>
</organism>
<keyword evidence="5 7" id="KW-1133">Transmembrane helix</keyword>
<feature type="transmembrane region" description="Helical" evidence="7">
    <location>
        <begin position="233"/>
        <end position="255"/>
    </location>
</feature>
<evidence type="ECO:0000256" key="2">
    <source>
        <dbReference type="ARBA" id="ARBA00022448"/>
    </source>
</evidence>
<dbReference type="Proteomes" id="UP000568380">
    <property type="component" value="Unassembled WGS sequence"/>
</dbReference>
<dbReference type="PROSITE" id="PS50928">
    <property type="entry name" value="ABC_TM1"/>
    <property type="match status" value="1"/>
</dbReference>
<comment type="similarity">
    <text evidence="7">Belongs to the binding-protein-dependent transport system permease family.</text>
</comment>
<evidence type="ECO:0000259" key="9">
    <source>
        <dbReference type="PROSITE" id="PS50928"/>
    </source>
</evidence>
<dbReference type="InterPro" id="IPR000515">
    <property type="entry name" value="MetI-like"/>
</dbReference>
<evidence type="ECO:0000256" key="7">
    <source>
        <dbReference type="RuleBase" id="RU363032"/>
    </source>
</evidence>
<feature type="transmembrane region" description="Helical" evidence="7">
    <location>
        <begin position="188"/>
        <end position="213"/>
    </location>
</feature>
<evidence type="ECO:0000256" key="1">
    <source>
        <dbReference type="ARBA" id="ARBA00004651"/>
    </source>
</evidence>
<keyword evidence="4 7" id="KW-0812">Transmembrane</keyword>
<gene>
    <name evidence="10" type="ORF">HNR40_007325</name>
</gene>
<dbReference type="RefSeq" id="WP_312896648.1">
    <property type="nucleotide sequence ID" value="NZ_JACHIN010000011.1"/>
</dbReference>
<keyword evidence="3" id="KW-1003">Cell membrane</keyword>
<dbReference type="GO" id="GO:0055085">
    <property type="term" value="P:transmembrane transport"/>
    <property type="evidence" value="ECO:0007669"/>
    <property type="project" value="InterPro"/>
</dbReference>
<dbReference type="InterPro" id="IPR035906">
    <property type="entry name" value="MetI-like_sf"/>
</dbReference>
<feature type="transmembrane region" description="Helical" evidence="7">
    <location>
        <begin position="71"/>
        <end position="94"/>
    </location>
</feature>
<dbReference type="PANTHER" id="PTHR43386">
    <property type="entry name" value="OLIGOPEPTIDE TRANSPORT SYSTEM PERMEASE PROTEIN APPC"/>
    <property type="match status" value="1"/>
</dbReference>
<sequence>MRRYWPLLVSCLVLVPFGVAAAVPELLSDASPIAIDPVNALLPPGTRHWFGTDQLGRDLFTRVVHGARPSLLIGAGATAAAVVAGGLLGLAAALGGRAADQVVMRVADVLMSLPQLLVALVVIAVLGAGTTNLVLAIAIAFTPGYARVVRAEALVVRGSGYVESAKGLGLRRSVLIVRHILPNAVGPLLVLATVGFGTALIAGSGLGFLGFGTQPPAPEWGAMLAEGRDFLETAWWLGVFPGAAITVTVIAVNVLGRAARGRFAGGKP</sequence>
<comment type="subcellular location">
    <subcellularLocation>
        <location evidence="1 7">Cell membrane</location>
        <topology evidence="1 7">Multi-pass membrane protein</topology>
    </subcellularLocation>
</comment>
<feature type="chain" id="PRO_5031529641" evidence="8">
    <location>
        <begin position="22"/>
        <end position="268"/>
    </location>
</feature>
<dbReference type="EMBL" id="JACHIN010000011">
    <property type="protein sequence ID" value="MBB5081830.1"/>
    <property type="molecule type" value="Genomic_DNA"/>
</dbReference>
<name>A0A7W8AAU4_9ACTN</name>
<accession>A0A7W8AAU4</accession>
<proteinExistence type="inferred from homology"/>
<dbReference type="SUPFAM" id="SSF161098">
    <property type="entry name" value="MetI-like"/>
    <property type="match status" value="1"/>
</dbReference>
<keyword evidence="6 7" id="KW-0472">Membrane</keyword>